<organism evidence="4 5">
    <name type="scientific">Multifurca ochricompacta</name>
    <dbReference type="NCBI Taxonomy" id="376703"/>
    <lineage>
        <taxon>Eukaryota</taxon>
        <taxon>Fungi</taxon>
        <taxon>Dikarya</taxon>
        <taxon>Basidiomycota</taxon>
        <taxon>Agaricomycotina</taxon>
        <taxon>Agaricomycetes</taxon>
        <taxon>Russulales</taxon>
        <taxon>Russulaceae</taxon>
        <taxon>Multifurca</taxon>
    </lineage>
</organism>
<dbReference type="EMBL" id="WTXG01000004">
    <property type="protein sequence ID" value="KAI0305847.1"/>
    <property type="molecule type" value="Genomic_DNA"/>
</dbReference>
<dbReference type="PANTHER" id="PTHR10794:SF63">
    <property type="entry name" value="ALPHA_BETA HYDROLASE 1, ISOFORM A"/>
    <property type="match status" value="1"/>
</dbReference>
<evidence type="ECO:0000313" key="4">
    <source>
        <dbReference type="EMBL" id="KAI0305847.1"/>
    </source>
</evidence>
<comment type="similarity">
    <text evidence="1">Belongs to the AB hydrolase superfamily. AB hydrolase 4 family.</text>
</comment>
<dbReference type="InterPro" id="IPR000073">
    <property type="entry name" value="AB_hydrolase_1"/>
</dbReference>
<dbReference type="SUPFAM" id="SSF53474">
    <property type="entry name" value="alpha/beta-Hydrolases"/>
    <property type="match status" value="1"/>
</dbReference>
<evidence type="ECO:0000256" key="2">
    <source>
        <dbReference type="SAM" id="MobiDB-lite"/>
    </source>
</evidence>
<accession>A0AAD4QPP9</accession>
<dbReference type="GO" id="GO:0051793">
    <property type="term" value="P:medium-chain fatty acid catabolic process"/>
    <property type="evidence" value="ECO:0007669"/>
    <property type="project" value="TreeGrafter"/>
</dbReference>
<dbReference type="AlphaFoldDB" id="A0AAD4QPP9"/>
<gene>
    <name evidence="4" type="ORF">B0F90DRAFT_1666024</name>
</gene>
<feature type="domain" description="AB hydrolase-1" evidence="3">
    <location>
        <begin position="146"/>
        <end position="297"/>
    </location>
</feature>
<dbReference type="Gene3D" id="3.40.50.1820">
    <property type="entry name" value="alpha/beta hydrolase"/>
    <property type="match status" value="1"/>
</dbReference>
<evidence type="ECO:0000256" key="1">
    <source>
        <dbReference type="ARBA" id="ARBA00010884"/>
    </source>
</evidence>
<feature type="region of interest" description="Disordered" evidence="2">
    <location>
        <begin position="399"/>
        <end position="422"/>
    </location>
</feature>
<keyword evidence="5" id="KW-1185">Reference proteome</keyword>
<dbReference type="Proteomes" id="UP001203297">
    <property type="component" value="Unassembled WGS sequence"/>
</dbReference>
<reference evidence="4" key="1">
    <citation type="journal article" date="2022" name="New Phytol.">
        <title>Evolutionary transition to the ectomycorrhizal habit in the genomes of a hyperdiverse lineage of mushroom-forming fungi.</title>
        <authorList>
            <person name="Looney B."/>
            <person name="Miyauchi S."/>
            <person name="Morin E."/>
            <person name="Drula E."/>
            <person name="Courty P.E."/>
            <person name="Kohler A."/>
            <person name="Kuo A."/>
            <person name="LaButti K."/>
            <person name="Pangilinan J."/>
            <person name="Lipzen A."/>
            <person name="Riley R."/>
            <person name="Andreopoulos W."/>
            <person name="He G."/>
            <person name="Johnson J."/>
            <person name="Nolan M."/>
            <person name="Tritt A."/>
            <person name="Barry K.W."/>
            <person name="Grigoriev I.V."/>
            <person name="Nagy L.G."/>
            <person name="Hibbett D."/>
            <person name="Henrissat B."/>
            <person name="Matheny P.B."/>
            <person name="Labbe J."/>
            <person name="Martin F.M."/>
        </authorList>
    </citation>
    <scope>NUCLEOTIDE SEQUENCE</scope>
    <source>
        <strain evidence="4">BPL690</strain>
    </source>
</reference>
<sequence>MGVWGGVWVNGYGSIGNGLMGSLPSRPRRLFGTKVSWPQNPVQLTIQTQADPAKISLRALIETRCSSVLTPFKQLGGFSIIGDFSQVDSVVYDRKLLKLKDGGTLSVIIPNSKMRPTDIFLPAGSILHIQPLLEAYLTKDTCDSGVHGLTGGSNEAYVRNIIAPAIAPLEEGGLGYRAVVVNFRGCAGVPLTSPQLYGLSHTDDFRQAILYIREIYPHAPLLGLGFSLGANILTRYVAEEGESCRLVSACALACPWDAVKTAHALEDHWFYRNVYAKALGTNLKNLVIRHLDSIRRFPDSRFAQALPALLSHSRLSMLQFDSLITLHSGGSSPPFPFQDVWAYYAHASSHDKLTPSEYHSSRSIGRRPDCPSGGAANRWARQPVLEWFKATAEYVSLGPRKHGQSSGEMAGWWKSGGRTSDV</sequence>
<dbReference type="GO" id="GO:0051792">
    <property type="term" value="P:medium-chain fatty acid biosynthetic process"/>
    <property type="evidence" value="ECO:0007669"/>
    <property type="project" value="TreeGrafter"/>
</dbReference>
<dbReference type="GO" id="GO:0008126">
    <property type="term" value="F:acetylesterase activity"/>
    <property type="evidence" value="ECO:0007669"/>
    <property type="project" value="TreeGrafter"/>
</dbReference>
<dbReference type="PANTHER" id="PTHR10794">
    <property type="entry name" value="ABHYDROLASE DOMAIN-CONTAINING PROTEIN"/>
    <property type="match status" value="1"/>
</dbReference>
<evidence type="ECO:0000313" key="5">
    <source>
        <dbReference type="Proteomes" id="UP001203297"/>
    </source>
</evidence>
<dbReference type="InterPro" id="IPR029058">
    <property type="entry name" value="AB_hydrolase_fold"/>
</dbReference>
<feature type="region of interest" description="Disordered" evidence="2">
    <location>
        <begin position="355"/>
        <end position="375"/>
    </location>
</feature>
<protein>
    <recommendedName>
        <fullName evidence="3">AB hydrolase-1 domain-containing protein</fullName>
    </recommendedName>
</protein>
<dbReference type="InterPro" id="IPR050960">
    <property type="entry name" value="AB_hydrolase_4_sf"/>
</dbReference>
<dbReference type="Pfam" id="PF00561">
    <property type="entry name" value="Abhydrolase_1"/>
    <property type="match status" value="1"/>
</dbReference>
<evidence type="ECO:0000259" key="3">
    <source>
        <dbReference type="Pfam" id="PF00561"/>
    </source>
</evidence>
<dbReference type="GO" id="GO:0047372">
    <property type="term" value="F:monoacylglycerol lipase activity"/>
    <property type="evidence" value="ECO:0007669"/>
    <property type="project" value="TreeGrafter"/>
</dbReference>
<proteinExistence type="inferred from homology"/>
<comment type="caution">
    <text evidence="4">The sequence shown here is derived from an EMBL/GenBank/DDBJ whole genome shotgun (WGS) entry which is preliminary data.</text>
</comment>
<name>A0AAD4QPP9_9AGAM</name>